<sequence length="114" mass="12737">MNACRLVGLVATSPSKKNKGLCGHTPKLNEYKRNEFLSCWCCHRRWTKPNEGKKPSRRRSGTRGEEKSPAINHPLVGFLGASLARTGNIVNSCSTPKTFPPRLVTHLVQRCHMP</sequence>
<evidence type="ECO:0000313" key="3">
    <source>
        <dbReference type="Proteomes" id="UP000298663"/>
    </source>
</evidence>
<dbReference type="Proteomes" id="UP000298663">
    <property type="component" value="Unassembled WGS sequence"/>
</dbReference>
<name>A0A4U5NVX9_STECR</name>
<keyword evidence="3" id="KW-1185">Reference proteome</keyword>
<gene>
    <name evidence="2" type="ORF">L596_012048</name>
</gene>
<organism evidence="2 3">
    <name type="scientific">Steinernema carpocapsae</name>
    <name type="common">Entomopathogenic nematode</name>
    <dbReference type="NCBI Taxonomy" id="34508"/>
    <lineage>
        <taxon>Eukaryota</taxon>
        <taxon>Metazoa</taxon>
        <taxon>Ecdysozoa</taxon>
        <taxon>Nematoda</taxon>
        <taxon>Chromadorea</taxon>
        <taxon>Rhabditida</taxon>
        <taxon>Tylenchina</taxon>
        <taxon>Panagrolaimomorpha</taxon>
        <taxon>Strongyloidoidea</taxon>
        <taxon>Steinernematidae</taxon>
        <taxon>Steinernema</taxon>
    </lineage>
</organism>
<dbReference type="AlphaFoldDB" id="A0A4U5NVX9"/>
<proteinExistence type="predicted"/>
<protein>
    <submittedName>
        <fullName evidence="2">Uncharacterized protein</fullName>
    </submittedName>
</protein>
<accession>A0A4U5NVX9</accession>
<evidence type="ECO:0000256" key="1">
    <source>
        <dbReference type="SAM" id="MobiDB-lite"/>
    </source>
</evidence>
<reference evidence="2 3" key="1">
    <citation type="journal article" date="2015" name="Genome Biol.">
        <title>Comparative genomics of Steinernema reveals deeply conserved gene regulatory networks.</title>
        <authorList>
            <person name="Dillman A.R."/>
            <person name="Macchietto M."/>
            <person name="Porter C.F."/>
            <person name="Rogers A."/>
            <person name="Williams B."/>
            <person name="Antoshechkin I."/>
            <person name="Lee M.M."/>
            <person name="Goodwin Z."/>
            <person name="Lu X."/>
            <person name="Lewis E.E."/>
            <person name="Goodrich-Blair H."/>
            <person name="Stock S.P."/>
            <person name="Adams B.J."/>
            <person name="Sternberg P.W."/>
            <person name="Mortazavi A."/>
        </authorList>
    </citation>
    <scope>NUCLEOTIDE SEQUENCE [LARGE SCALE GENOMIC DNA]</scope>
    <source>
        <strain evidence="2 3">ALL</strain>
    </source>
</reference>
<evidence type="ECO:0000313" key="2">
    <source>
        <dbReference type="EMBL" id="TKR87688.1"/>
    </source>
</evidence>
<reference evidence="2 3" key="2">
    <citation type="journal article" date="2019" name="G3 (Bethesda)">
        <title>Hybrid Assembly of the Genome of the Entomopathogenic Nematode Steinernema carpocapsae Identifies the X-Chromosome.</title>
        <authorList>
            <person name="Serra L."/>
            <person name="Macchietto M."/>
            <person name="Macias-Munoz A."/>
            <person name="McGill C.J."/>
            <person name="Rodriguez I.M."/>
            <person name="Rodriguez B."/>
            <person name="Murad R."/>
            <person name="Mortazavi A."/>
        </authorList>
    </citation>
    <scope>NUCLEOTIDE SEQUENCE [LARGE SCALE GENOMIC DNA]</scope>
    <source>
        <strain evidence="2 3">ALL</strain>
    </source>
</reference>
<dbReference type="EMBL" id="AZBU02000003">
    <property type="protein sequence ID" value="TKR87688.1"/>
    <property type="molecule type" value="Genomic_DNA"/>
</dbReference>
<comment type="caution">
    <text evidence="2">The sequence shown here is derived from an EMBL/GenBank/DDBJ whole genome shotgun (WGS) entry which is preliminary data.</text>
</comment>
<feature type="region of interest" description="Disordered" evidence="1">
    <location>
        <begin position="46"/>
        <end position="72"/>
    </location>
</feature>